<protein>
    <submittedName>
        <fullName evidence="1">Uncharacterized protein</fullName>
    </submittedName>
</protein>
<gene>
    <name evidence="1" type="ORF">N7532_003553</name>
</gene>
<evidence type="ECO:0000313" key="2">
    <source>
        <dbReference type="Proteomes" id="UP001149074"/>
    </source>
</evidence>
<dbReference type="AlphaFoldDB" id="A0A9W9FMR4"/>
<name>A0A9W9FMR4_9EURO</name>
<dbReference type="GeneID" id="81355026"/>
<dbReference type="RefSeq" id="XP_056476404.1">
    <property type="nucleotide sequence ID" value="XM_056616047.1"/>
</dbReference>
<sequence length="142" mass="15821">MSSSMLWIWAPDGQWEAATFGFEPYNFPFASYDQVQNFANLMASGDIDSLISSLPTIFTTDVDPQTIYSVLLQQQSQITWLGDFFFPEEPEDALCFELEEVGEFLLGFLAGAMTYQKKSKYVKAPPAALAQTKPPAKVPEAT</sequence>
<comment type="caution">
    <text evidence="1">The sequence shown here is derived from an EMBL/GenBank/DDBJ whole genome shotgun (WGS) entry which is preliminary data.</text>
</comment>
<dbReference type="Proteomes" id="UP001149074">
    <property type="component" value="Unassembled WGS sequence"/>
</dbReference>
<evidence type="ECO:0000313" key="1">
    <source>
        <dbReference type="EMBL" id="KAJ5103024.1"/>
    </source>
</evidence>
<reference evidence="1" key="2">
    <citation type="journal article" date="2023" name="IMA Fungus">
        <title>Comparative genomic study of the Penicillium genus elucidates a diverse pangenome and 15 lateral gene transfer events.</title>
        <authorList>
            <person name="Petersen C."/>
            <person name="Sorensen T."/>
            <person name="Nielsen M.R."/>
            <person name="Sondergaard T.E."/>
            <person name="Sorensen J.L."/>
            <person name="Fitzpatrick D.A."/>
            <person name="Frisvad J.C."/>
            <person name="Nielsen K.L."/>
        </authorList>
    </citation>
    <scope>NUCLEOTIDE SEQUENCE</scope>
    <source>
        <strain evidence="1">IBT 30761</strain>
    </source>
</reference>
<keyword evidence="2" id="KW-1185">Reference proteome</keyword>
<dbReference type="EMBL" id="JAPQKI010000004">
    <property type="protein sequence ID" value="KAJ5103024.1"/>
    <property type="molecule type" value="Genomic_DNA"/>
</dbReference>
<reference evidence="1" key="1">
    <citation type="submission" date="2022-11" db="EMBL/GenBank/DDBJ databases">
        <authorList>
            <person name="Petersen C."/>
        </authorList>
    </citation>
    <scope>NUCLEOTIDE SEQUENCE</scope>
    <source>
        <strain evidence="1">IBT 30761</strain>
    </source>
</reference>
<accession>A0A9W9FMR4</accession>
<organism evidence="1 2">
    <name type="scientific">Penicillium argentinense</name>
    <dbReference type="NCBI Taxonomy" id="1131581"/>
    <lineage>
        <taxon>Eukaryota</taxon>
        <taxon>Fungi</taxon>
        <taxon>Dikarya</taxon>
        <taxon>Ascomycota</taxon>
        <taxon>Pezizomycotina</taxon>
        <taxon>Eurotiomycetes</taxon>
        <taxon>Eurotiomycetidae</taxon>
        <taxon>Eurotiales</taxon>
        <taxon>Aspergillaceae</taxon>
        <taxon>Penicillium</taxon>
    </lineage>
</organism>
<proteinExistence type="predicted"/>